<evidence type="ECO:0000256" key="3">
    <source>
        <dbReference type="ARBA" id="ARBA00023163"/>
    </source>
</evidence>
<evidence type="ECO:0000259" key="4">
    <source>
        <dbReference type="PROSITE" id="PS50932"/>
    </source>
</evidence>
<evidence type="ECO:0000256" key="1">
    <source>
        <dbReference type="ARBA" id="ARBA00023015"/>
    </source>
</evidence>
<keyword evidence="6" id="KW-1185">Reference proteome</keyword>
<dbReference type="CDD" id="cd06267">
    <property type="entry name" value="PBP1_LacI_sugar_binding-like"/>
    <property type="match status" value="1"/>
</dbReference>
<dbReference type="Gene3D" id="3.40.50.2300">
    <property type="match status" value="2"/>
</dbReference>
<dbReference type="Gene3D" id="1.10.260.40">
    <property type="entry name" value="lambda repressor-like DNA-binding domains"/>
    <property type="match status" value="1"/>
</dbReference>
<dbReference type="Pfam" id="PF00356">
    <property type="entry name" value="LacI"/>
    <property type="match status" value="1"/>
</dbReference>
<proteinExistence type="predicted"/>
<dbReference type="CDD" id="cd01392">
    <property type="entry name" value="HTH_LacI"/>
    <property type="match status" value="1"/>
</dbReference>
<gene>
    <name evidence="5" type="ORF">HF576_04110</name>
</gene>
<dbReference type="PANTHER" id="PTHR30146:SF109">
    <property type="entry name" value="HTH-TYPE TRANSCRIPTIONAL REGULATOR GALS"/>
    <property type="match status" value="1"/>
</dbReference>
<dbReference type="InterPro" id="IPR028082">
    <property type="entry name" value="Peripla_BP_I"/>
</dbReference>
<dbReference type="SUPFAM" id="SSF47413">
    <property type="entry name" value="lambda repressor-like DNA-binding domains"/>
    <property type="match status" value="1"/>
</dbReference>
<evidence type="ECO:0000313" key="6">
    <source>
        <dbReference type="Proteomes" id="UP001429745"/>
    </source>
</evidence>
<keyword evidence="2" id="KW-0238">DNA-binding</keyword>
<organism evidence="5 6">
    <name type="scientific">Microbacterium salsuginis</name>
    <dbReference type="NCBI Taxonomy" id="2722803"/>
    <lineage>
        <taxon>Bacteria</taxon>
        <taxon>Bacillati</taxon>
        <taxon>Actinomycetota</taxon>
        <taxon>Actinomycetes</taxon>
        <taxon>Micrococcales</taxon>
        <taxon>Microbacteriaceae</taxon>
        <taxon>Microbacterium</taxon>
    </lineage>
</organism>
<comment type="caution">
    <text evidence="5">The sequence shown here is derived from an EMBL/GenBank/DDBJ whole genome shotgun (WGS) entry which is preliminary data.</text>
</comment>
<dbReference type="PRINTS" id="PR00036">
    <property type="entry name" value="HTHLACI"/>
</dbReference>
<dbReference type="PANTHER" id="PTHR30146">
    <property type="entry name" value="LACI-RELATED TRANSCRIPTIONAL REPRESSOR"/>
    <property type="match status" value="1"/>
</dbReference>
<keyword evidence="1" id="KW-0805">Transcription regulation</keyword>
<keyword evidence="3" id="KW-0804">Transcription</keyword>
<dbReference type="SUPFAM" id="SSF53822">
    <property type="entry name" value="Periplasmic binding protein-like I"/>
    <property type="match status" value="1"/>
</dbReference>
<name>A0ABX1K9D4_9MICO</name>
<dbReference type="Proteomes" id="UP001429745">
    <property type="component" value="Unassembled WGS sequence"/>
</dbReference>
<dbReference type="Pfam" id="PF13377">
    <property type="entry name" value="Peripla_BP_3"/>
    <property type="match status" value="1"/>
</dbReference>
<reference evidence="5 6" key="1">
    <citation type="submission" date="2020-04" db="EMBL/GenBank/DDBJ databases">
        <title>CFH 90308 Microbacterium sp.</title>
        <authorList>
            <person name="Nie G."/>
            <person name="Ming H."/>
            <person name="Xia T."/>
        </authorList>
    </citation>
    <scope>NUCLEOTIDE SEQUENCE [LARGE SCALE GENOMIC DNA]</scope>
    <source>
        <strain evidence="5 6">CFH 90308</strain>
    </source>
</reference>
<dbReference type="InterPro" id="IPR046335">
    <property type="entry name" value="LacI/GalR-like_sensor"/>
</dbReference>
<dbReference type="InterPro" id="IPR010982">
    <property type="entry name" value="Lambda_DNA-bd_dom_sf"/>
</dbReference>
<sequence>MATQKDIARLAGVSVSTVSAVINGTTHTRMSADTRARVEAAIAELAYVPNDAARALRRRHAGTIAVVVENLENPVYKELLEGIYEAAEERGWAIMLGDTMWMNSGSHFLARLLGQGSVDAIVLRTGELLDEEVMGALRSHPTPVVLVEYQSSHNGAWVSADETAAGRMATEHLIEAGHTNIAFVGGQEIHPVNPRHAGYVSALTRARLVPRPPLFTGYGAQAGAAGLATLESGLGMPTAVVVNNVVSALGLLAAAVDAGIEVPRELSVVGIHDAEIAELVRPRLTTVHLPMRELGIRAVKHVSALLSGEAPQGGVISEPPPYVIPRESVQPPIR</sequence>
<dbReference type="SMART" id="SM00354">
    <property type="entry name" value="HTH_LACI"/>
    <property type="match status" value="1"/>
</dbReference>
<dbReference type="InterPro" id="IPR000843">
    <property type="entry name" value="HTH_LacI"/>
</dbReference>
<accession>A0ABX1K9D4</accession>
<dbReference type="PROSITE" id="PS50932">
    <property type="entry name" value="HTH_LACI_2"/>
    <property type="match status" value="1"/>
</dbReference>
<protein>
    <submittedName>
        <fullName evidence="5">LacI family transcriptional regulator</fullName>
    </submittedName>
</protein>
<feature type="domain" description="HTH lacI-type" evidence="4">
    <location>
        <begin position="2"/>
        <end position="58"/>
    </location>
</feature>
<evidence type="ECO:0000313" key="5">
    <source>
        <dbReference type="EMBL" id="NLP83020.1"/>
    </source>
</evidence>
<evidence type="ECO:0000256" key="2">
    <source>
        <dbReference type="ARBA" id="ARBA00023125"/>
    </source>
</evidence>
<dbReference type="EMBL" id="JABACI010000001">
    <property type="protein sequence ID" value="NLP83020.1"/>
    <property type="molecule type" value="Genomic_DNA"/>
</dbReference>